<dbReference type="GO" id="GO:0005509">
    <property type="term" value="F:calcium ion binding"/>
    <property type="evidence" value="ECO:0007669"/>
    <property type="project" value="InterPro"/>
</dbReference>
<gene>
    <name evidence="11" type="primary">PRKCSH</name>
    <name evidence="11" type="ORF">B7P43_G11527</name>
</gene>
<dbReference type="Gene3D" id="2.70.130.10">
    <property type="entry name" value="Mannose-6-phosphate receptor binding domain"/>
    <property type="match status" value="1"/>
</dbReference>
<sequence length="541" mass="61750">MYLHLLFLILIKFHLTKSSEILRPRGVSISKASLYSPDKDFTCFDGSQTIPFSHVNDDYCDCQDGSDEPGTPACPNGTFHCTNAGHRPLNIPSSRVNDGICDCCDASDEYVSQATCVNNCNELGRAARVEAQKLAKLLKLGSEMRVQLSKRGKELKQEKKERLEQLQKDRAEADGVKKEKEALKIAAEELENVALEKYRKIEEEIKQKQQEEEKTANEQEAFEHFHRLDANQDGKIEMSELQTQQTFDQNKDGAVSEDEAKFFFDSHDELNWEDFLASGWPRMKPFLMLDKGLFKPPTSEPPQDSTADSWPETDATTQESAAEFSATGDRAEDDQDGDLNEEEEEEEEEEDEEGGEEEVGPEEEEREKTEKPKYDEQTQLLTDEASKARSDFEEADRALRDVQREIHQIEESLEKDYGVDEEFAPLDGECFEYTDFEYTYKLCPFDQVTQRPKSGGADTRLGSWNNWVGPEENKYLEMLYDKGQSCWNGPQRSTRVKMRCGIENVLTSVSEPNRCEYVFEFVTPSICQSVEGTETQGHDEL</sequence>
<evidence type="ECO:0000313" key="11">
    <source>
        <dbReference type="EMBL" id="PNF40060.1"/>
    </source>
</evidence>
<dbReference type="InterPro" id="IPR009011">
    <property type="entry name" value="Man6P_isomerase_rcpt-bd_dom_sf"/>
</dbReference>
<dbReference type="AlphaFoldDB" id="A0A2J7RGW0"/>
<dbReference type="SUPFAM" id="SSF47473">
    <property type="entry name" value="EF-hand"/>
    <property type="match status" value="1"/>
</dbReference>
<keyword evidence="3" id="KW-0256">Endoplasmic reticulum</keyword>
<dbReference type="PROSITE" id="PS51914">
    <property type="entry name" value="MRH"/>
    <property type="match status" value="1"/>
</dbReference>
<dbReference type="OrthoDB" id="28322at2759"/>
<dbReference type="PANTHER" id="PTHR12630">
    <property type="entry name" value="N-LINKED OLIGOSACCHARIDE PROCESSING"/>
    <property type="match status" value="1"/>
</dbReference>
<evidence type="ECO:0000256" key="5">
    <source>
        <dbReference type="ARBA" id="ARBA00023157"/>
    </source>
</evidence>
<feature type="region of interest" description="Disordered" evidence="7">
    <location>
        <begin position="291"/>
        <end position="393"/>
    </location>
</feature>
<feature type="signal peptide" evidence="8">
    <location>
        <begin position="1"/>
        <end position="18"/>
    </location>
</feature>
<dbReference type="InterPro" id="IPR039794">
    <property type="entry name" value="Gtb1-like"/>
</dbReference>
<feature type="compositionally biased region" description="Basic and acidic residues" evidence="7">
    <location>
        <begin position="384"/>
        <end position="393"/>
    </location>
</feature>
<evidence type="ECO:0000256" key="6">
    <source>
        <dbReference type="SAM" id="Coils"/>
    </source>
</evidence>
<evidence type="ECO:0000256" key="1">
    <source>
        <dbReference type="ARBA" id="ARBA00022387"/>
    </source>
</evidence>
<dbReference type="PROSITE" id="PS00018">
    <property type="entry name" value="EF_HAND_1"/>
    <property type="match status" value="1"/>
</dbReference>
<dbReference type="InParanoid" id="A0A2J7RGW0"/>
<dbReference type="Gene3D" id="1.10.238.10">
    <property type="entry name" value="EF-hand"/>
    <property type="match status" value="1"/>
</dbReference>
<dbReference type="InterPro" id="IPR036055">
    <property type="entry name" value="LDL_receptor-like_sf"/>
</dbReference>
<dbReference type="GO" id="GO:0017177">
    <property type="term" value="C:glucosidase II complex"/>
    <property type="evidence" value="ECO:0007669"/>
    <property type="project" value="TreeGrafter"/>
</dbReference>
<dbReference type="STRING" id="105785.A0A2J7RGW0"/>
<dbReference type="Gene3D" id="4.10.400.10">
    <property type="entry name" value="Low-density Lipoprotein Receptor"/>
    <property type="match status" value="1"/>
</dbReference>
<feature type="coiled-coil region" evidence="6">
    <location>
        <begin position="149"/>
        <end position="221"/>
    </location>
</feature>
<proteinExistence type="predicted"/>
<evidence type="ECO:0000256" key="8">
    <source>
        <dbReference type="SAM" id="SignalP"/>
    </source>
</evidence>
<evidence type="ECO:0000256" key="3">
    <source>
        <dbReference type="ARBA" id="ARBA00022824"/>
    </source>
</evidence>
<organism evidence="11 12">
    <name type="scientific">Cryptotermes secundus</name>
    <dbReference type="NCBI Taxonomy" id="105785"/>
    <lineage>
        <taxon>Eukaryota</taxon>
        <taxon>Metazoa</taxon>
        <taxon>Ecdysozoa</taxon>
        <taxon>Arthropoda</taxon>
        <taxon>Hexapoda</taxon>
        <taxon>Insecta</taxon>
        <taxon>Pterygota</taxon>
        <taxon>Neoptera</taxon>
        <taxon>Polyneoptera</taxon>
        <taxon>Dictyoptera</taxon>
        <taxon>Blattodea</taxon>
        <taxon>Blattoidea</taxon>
        <taxon>Termitoidae</taxon>
        <taxon>Kalotermitidae</taxon>
        <taxon>Cryptotermitinae</taxon>
        <taxon>Cryptotermes</taxon>
    </lineage>
</organism>
<keyword evidence="4" id="KW-0106">Calcium</keyword>
<dbReference type="FunCoup" id="A0A2J7RGW0">
    <property type="interactions" value="2165"/>
</dbReference>
<dbReference type="InterPro" id="IPR028146">
    <property type="entry name" value="PRKCSH_N"/>
</dbReference>
<name>A0A2J7RGW0_9NEOP</name>
<comment type="caution">
    <text evidence="11">The sequence shown here is derived from an EMBL/GenBank/DDBJ whole genome shotgun (WGS) entry which is preliminary data.</text>
</comment>
<dbReference type="InterPro" id="IPR036607">
    <property type="entry name" value="PRKCSH"/>
</dbReference>
<dbReference type="Pfam" id="PF13015">
    <property type="entry name" value="PRKCSH_1"/>
    <property type="match status" value="1"/>
</dbReference>
<evidence type="ECO:0000256" key="2">
    <source>
        <dbReference type="ARBA" id="ARBA00022729"/>
    </source>
</evidence>
<dbReference type="CDD" id="cd00112">
    <property type="entry name" value="LDLa"/>
    <property type="match status" value="1"/>
</dbReference>
<feature type="compositionally biased region" description="Polar residues" evidence="7">
    <location>
        <begin position="301"/>
        <end position="320"/>
    </location>
</feature>
<dbReference type="InterPro" id="IPR018247">
    <property type="entry name" value="EF_Hand_1_Ca_BS"/>
</dbReference>
<keyword evidence="6" id="KW-0175">Coiled coil</keyword>
<feature type="compositionally biased region" description="Acidic residues" evidence="7">
    <location>
        <begin position="331"/>
        <end position="365"/>
    </location>
</feature>
<evidence type="ECO:0000313" key="12">
    <source>
        <dbReference type="Proteomes" id="UP000235965"/>
    </source>
</evidence>
<feature type="compositionally biased region" description="Basic and acidic residues" evidence="7">
    <location>
        <begin position="366"/>
        <end position="376"/>
    </location>
</feature>
<dbReference type="Pfam" id="PF12999">
    <property type="entry name" value="PRKCSH-like"/>
    <property type="match status" value="1"/>
</dbReference>
<evidence type="ECO:0000259" key="10">
    <source>
        <dbReference type="PROSITE" id="PS51914"/>
    </source>
</evidence>
<protein>
    <recommendedName>
        <fullName evidence="1">Glucosidase 2 subunit beta</fullName>
    </recommendedName>
</protein>
<evidence type="ECO:0000256" key="4">
    <source>
        <dbReference type="ARBA" id="ARBA00022837"/>
    </source>
</evidence>
<feature type="domain" description="EF-hand" evidence="9">
    <location>
        <begin position="216"/>
        <end position="251"/>
    </location>
</feature>
<keyword evidence="5" id="KW-1015">Disulfide bond</keyword>
<evidence type="ECO:0000259" key="9">
    <source>
        <dbReference type="PROSITE" id="PS50222"/>
    </source>
</evidence>
<evidence type="ECO:0000256" key="7">
    <source>
        <dbReference type="SAM" id="MobiDB-lite"/>
    </source>
</evidence>
<dbReference type="InterPro" id="IPR011992">
    <property type="entry name" value="EF-hand-dom_pair"/>
</dbReference>
<reference evidence="11 12" key="1">
    <citation type="submission" date="2017-12" db="EMBL/GenBank/DDBJ databases">
        <title>Hemimetabolous genomes reveal molecular basis of termite eusociality.</title>
        <authorList>
            <person name="Harrison M.C."/>
            <person name="Jongepier E."/>
            <person name="Robertson H.M."/>
            <person name="Arning N."/>
            <person name="Bitard-Feildel T."/>
            <person name="Chao H."/>
            <person name="Childers C.P."/>
            <person name="Dinh H."/>
            <person name="Doddapaneni H."/>
            <person name="Dugan S."/>
            <person name="Gowin J."/>
            <person name="Greiner C."/>
            <person name="Han Y."/>
            <person name="Hu H."/>
            <person name="Hughes D.S.T."/>
            <person name="Huylmans A.-K."/>
            <person name="Kemena C."/>
            <person name="Kremer L.P.M."/>
            <person name="Lee S.L."/>
            <person name="Lopez-Ezquerra A."/>
            <person name="Mallet L."/>
            <person name="Monroy-Kuhn J.M."/>
            <person name="Moser A."/>
            <person name="Murali S.C."/>
            <person name="Muzny D.M."/>
            <person name="Otani S."/>
            <person name="Piulachs M.-D."/>
            <person name="Poelchau M."/>
            <person name="Qu J."/>
            <person name="Schaub F."/>
            <person name="Wada-Katsumata A."/>
            <person name="Worley K.C."/>
            <person name="Xie Q."/>
            <person name="Ylla G."/>
            <person name="Poulsen M."/>
            <person name="Gibbs R.A."/>
            <person name="Schal C."/>
            <person name="Richards S."/>
            <person name="Belles X."/>
            <person name="Korb J."/>
            <person name="Bornberg-Bauer E."/>
        </authorList>
    </citation>
    <scope>NUCLEOTIDE SEQUENCE [LARGE SCALE GENOMIC DNA]</scope>
    <source>
        <tissue evidence="11">Whole body</tissue>
    </source>
</reference>
<dbReference type="FunFam" id="4.10.400.10:FF:000150">
    <property type="entry name" value="Glucosidase 2 subunit beta"/>
    <property type="match status" value="1"/>
</dbReference>
<dbReference type="SUPFAM" id="SSF50911">
    <property type="entry name" value="Mannose 6-phosphate receptor domain"/>
    <property type="match status" value="1"/>
</dbReference>
<dbReference type="InterPro" id="IPR002172">
    <property type="entry name" value="LDrepeatLR_classA_rpt"/>
</dbReference>
<feature type="domain" description="MRH" evidence="10">
    <location>
        <begin position="428"/>
        <end position="529"/>
    </location>
</feature>
<keyword evidence="12" id="KW-1185">Reference proteome</keyword>
<dbReference type="EMBL" id="NEVH01003751">
    <property type="protein sequence ID" value="PNF40060.1"/>
    <property type="molecule type" value="Genomic_DNA"/>
</dbReference>
<dbReference type="SUPFAM" id="SSF57424">
    <property type="entry name" value="LDL receptor-like module"/>
    <property type="match status" value="1"/>
</dbReference>
<dbReference type="GO" id="GO:0006491">
    <property type="term" value="P:N-glycan processing"/>
    <property type="evidence" value="ECO:0007669"/>
    <property type="project" value="TreeGrafter"/>
</dbReference>
<dbReference type="Pfam" id="PF13202">
    <property type="entry name" value="EF-hand_5"/>
    <property type="match status" value="1"/>
</dbReference>
<dbReference type="PROSITE" id="PS50222">
    <property type="entry name" value="EF_HAND_2"/>
    <property type="match status" value="1"/>
</dbReference>
<dbReference type="InterPro" id="IPR044865">
    <property type="entry name" value="MRH_dom"/>
</dbReference>
<keyword evidence="2 8" id="KW-0732">Signal</keyword>
<feature type="chain" id="PRO_5014443474" description="Glucosidase 2 subunit beta" evidence="8">
    <location>
        <begin position="19"/>
        <end position="541"/>
    </location>
</feature>
<accession>A0A2J7RGW0</accession>
<dbReference type="InterPro" id="IPR002048">
    <property type="entry name" value="EF_hand_dom"/>
</dbReference>
<dbReference type="Proteomes" id="UP000235965">
    <property type="component" value="Unassembled WGS sequence"/>
</dbReference>
<dbReference type="PANTHER" id="PTHR12630:SF1">
    <property type="entry name" value="GLUCOSIDASE 2 SUBUNIT BETA"/>
    <property type="match status" value="1"/>
</dbReference>